<organism evidence="2 3">
    <name type="scientific">Miscanthus lutarioriparius</name>
    <dbReference type="NCBI Taxonomy" id="422564"/>
    <lineage>
        <taxon>Eukaryota</taxon>
        <taxon>Viridiplantae</taxon>
        <taxon>Streptophyta</taxon>
        <taxon>Embryophyta</taxon>
        <taxon>Tracheophyta</taxon>
        <taxon>Spermatophyta</taxon>
        <taxon>Magnoliopsida</taxon>
        <taxon>Liliopsida</taxon>
        <taxon>Poales</taxon>
        <taxon>Poaceae</taxon>
        <taxon>PACMAD clade</taxon>
        <taxon>Panicoideae</taxon>
        <taxon>Andropogonodae</taxon>
        <taxon>Andropogoneae</taxon>
        <taxon>Saccharinae</taxon>
        <taxon>Miscanthus</taxon>
    </lineage>
</organism>
<feature type="chain" id="PRO_5032719410" evidence="1">
    <location>
        <begin position="27"/>
        <end position="61"/>
    </location>
</feature>
<evidence type="ECO:0000256" key="1">
    <source>
        <dbReference type="SAM" id="SignalP"/>
    </source>
</evidence>
<dbReference type="AlphaFoldDB" id="A0A811QBW7"/>
<evidence type="ECO:0000313" key="3">
    <source>
        <dbReference type="Proteomes" id="UP000604825"/>
    </source>
</evidence>
<proteinExistence type="predicted"/>
<reference evidence="2" key="1">
    <citation type="submission" date="2020-10" db="EMBL/GenBank/DDBJ databases">
        <authorList>
            <person name="Han B."/>
            <person name="Lu T."/>
            <person name="Zhao Q."/>
            <person name="Huang X."/>
            <person name="Zhao Y."/>
        </authorList>
    </citation>
    <scope>NUCLEOTIDE SEQUENCE</scope>
</reference>
<dbReference type="Proteomes" id="UP000604825">
    <property type="component" value="Unassembled WGS sequence"/>
</dbReference>
<comment type="caution">
    <text evidence="2">The sequence shown here is derived from an EMBL/GenBank/DDBJ whole genome shotgun (WGS) entry which is preliminary data.</text>
</comment>
<name>A0A811QBW7_9POAL</name>
<evidence type="ECO:0000313" key="2">
    <source>
        <dbReference type="EMBL" id="CAD6253623.1"/>
    </source>
</evidence>
<feature type="signal peptide" evidence="1">
    <location>
        <begin position="1"/>
        <end position="26"/>
    </location>
</feature>
<keyword evidence="3" id="KW-1185">Reference proteome</keyword>
<dbReference type="EMBL" id="CAJGYO010000009">
    <property type="protein sequence ID" value="CAD6253623.1"/>
    <property type="molecule type" value="Genomic_DNA"/>
</dbReference>
<protein>
    <submittedName>
        <fullName evidence="2">Uncharacterized protein</fullName>
    </submittedName>
</protein>
<gene>
    <name evidence="2" type="ORF">NCGR_LOCUS37247</name>
</gene>
<sequence>MAATRTCLVALVVSLGFLFLERPATAAAETTAGMPAEWRQEVQSLLRRLNKTPLATIEIPN</sequence>
<keyword evidence="1" id="KW-0732">Signal</keyword>
<accession>A0A811QBW7</accession>